<evidence type="ECO:0000313" key="8">
    <source>
        <dbReference type="Proteomes" id="UP001275932"/>
    </source>
</evidence>
<evidence type="ECO:0000256" key="5">
    <source>
        <dbReference type="ARBA" id="ARBA00022842"/>
    </source>
</evidence>
<evidence type="ECO:0000256" key="4">
    <source>
        <dbReference type="ARBA" id="ARBA00022723"/>
    </source>
</evidence>
<dbReference type="SUPFAM" id="SSF48576">
    <property type="entry name" value="Terpenoid synthases"/>
    <property type="match status" value="1"/>
</dbReference>
<evidence type="ECO:0000256" key="6">
    <source>
        <dbReference type="RuleBase" id="RU004466"/>
    </source>
</evidence>
<sequence length="324" mass="36150">MKYQNARFEKFAESFEKHISELKSYLKKQAASFDVEVRKQAAECIKPQGKYLRPLLVYSSAPSKKYSDKELQKRAAAVELIHLASLIHDDVIDNADLRRDEETIFKKFGARTAILLGDAIFAHAMGLSVDGNAPEVSSRAIAVVKTLSQGEIMQTLALNRETDMARYISIIEGKTASLFEFACFLGASLECGAQSEWAKAAQKAGKALGRAYQMYDDICDWDMAESQSGKTAGTDFISEKQTLPVIILLKTLPKRESAKLSKNLKSHSPQDLRQMMSENGVFKKCAEIYEKEVEKARAAIAKFVGKNEKLLEFCDAISSMMPKY</sequence>
<gene>
    <name evidence="7" type="ORF">MOX91_07170</name>
</gene>
<evidence type="ECO:0000256" key="1">
    <source>
        <dbReference type="ARBA" id="ARBA00001946"/>
    </source>
</evidence>
<comment type="similarity">
    <text evidence="2 6">Belongs to the FPP/GGPP synthase family.</text>
</comment>
<name>A0ABU4WHB4_9BACT</name>
<comment type="cofactor">
    <cofactor evidence="1">
        <name>Mg(2+)</name>
        <dbReference type="ChEBI" id="CHEBI:18420"/>
    </cofactor>
</comment>
<keyword evidence="8" id="KW-1185">Reference proteome</keyword>
<dbReference type="Pfam" id="PF00348">
    <property type="entry name" value="polyprenyl_synt"/>
    <property type="match status" value="1"/>
</dbReference>
<organism evidence="7 8">
    <name type="scientific">Intestinicryptomonas porci</name>
    <dbReference type="NCBI Taxonomy" id="2926320"/>
    <lineage>
        <taxon>Bacteria</taxon>
        <taxon>Pseudomonadati</taxon>
        <taxon>Verrucomicrobiota</taxon>
        <taxon>Opitutia</taxon>
        <taxon>Opitutales</taxon>
        <taxon>Intestinicryptomonaceae</taxon>
        <taxon>Intestinicryptomonas</taxon>
    </lineage>
</organism>
<dbReference type="InterPro" id="IPR008949">
    <property type="entry name" value="Isoprenoid_synthase_dom_sf"/>
</dbReference>
<proteinExistence type="inferred from homology"/>
<dbReference type="PANTHER" id="PTHR12001:SF69">
    <property type="entry name" value="ALL TRANS-POLYPRENYL-DIPHOSPHATE SYNTHASE PDSS1"/>
    <property type="match status" value="1"/>
</dbReference>
<dbReference type="SFLD" id="SFLDS00005">
    <property type="entry name" value="Isoprenoid_Synthase_Type_I"/>
    <property type="match status" value="1"/>
</dbReference>
<dbReference type="EMBL" id="JALBUT010000007">
    <property type="protein sequence ID" value="MDX8415954.1"/>
    <property type="molecule type" value="Genomic_DNA"/>
</dbReference>
<reference evidence="7 8" key="1">
    <citation type="submission" date="2022-03" db="EMBL/GenBank/DDBJ databases">
        <title>Novel taxa within the pig intestine.</title>
        <authorList>
            <person name="Wylensek D."/>
            <person name="Bishof K."/>
            <person name="Afrizal A."/>
            <person name="Clavel T."/>
        </authorList>
    </citation>
    <scope>NUCLEOTIDE SEQUENCE [LARGE SCALE GENOMIC DNA]</scope>
    <source>
        <strain evidence="7 8">CLA-KB-P66</strain>
    </source>
</reference>
<keyword evidence="4" id="KW-0479">Metal-binding</keyword>
<evidence type="ECO:0000256" key="2">
    <source>
        <dbReference type="ARBA" id="ARBA00006706"/>
    </source>
</evidence>
<dbReference type="Gene3D" id="1.10.600.10">
    <property type="entry name" value="Farnesyl Diphosphate Synthase"/>
    <property type="match status" value="1"/>
</dbReference>
<dbReference type="InterPro" id="IPR000092">
    <property type="entry name" value="Polyprenyl_synt"/>
</dbReference>
<accession>A0ABU4WHB4</accession>
<protein>
    <submittedName>
        <fullName evidence="7">Polyprenyl synthetase family protein</fullName>
    </submittedName>
</protein>
<comment type="caution">
    <text evidence="7">The sequence shown here is derived from an EMBL/GenBank/DDBJ whole genome shotgun (WGS) entry which is preliminary data.</text>
</comment>
<dbReference type="PROSITE" id="PS00444">
    <property type="entry name" value="POLYPRENYL_SYNTHASE_2"/>
    <property type="match status" value="1"/>
</dbReference>
<keyword evidence="5" id="KW-0460">Magnesium</keyword>
<dbReference type="RefSeq" id="WP_370397407.1">
    <property type="nucleotide sequence ID" value="NZ_JALBUT010000007.1"/>
</dbReference>
<dbReference type="Proteomes" id="UP001275932">
    <property type="component" value="Unassembled WGS sequence"/>
</dbReference>
<evidence type="ECO:0000256" key="3">
    <source>
        <dbReference type="ARBA" id="ARBA00022679"/>
    </source>
</evidence>
<keyword evidence="3 6" id="KW-0808">Transferase</keyword>
<dbReference type="CDD" id="cd00685">
    <property type="entry name" value="Trans_IPPS_HT"/>
    <property type="match status" value="1"/>
</dbReference>
<dbReference type="InterPro" id="IPR033749">
    <property type="entry name" value="Polyprenyl_synt_CS"/>
</dbReference>
<evidence type="ECO:0000313" key="7">
    <source>
        <dbReference type="EMBL" id="MDX8415954.1"/>
    </source>
</evidence>
<dbReference type="PANTHER" id="PTHR12001">
    <property type="entry name" value="GERANYLGERANYL PYROPHOSPHATE SYNTHASE"/>
    <property type="match status" value="1"/>
</dbReference>